<organism evidence="3 4">
    <name type="scientific">Digitaria exilis</name>
    <dbReference type="NCBI Taxonomy" id="1010633"/>
    <lineage>
        <taxon>Eukaryota</taxon>
        <taxon>Viridiplantae</taxon>
        <taxon>Streptophyta</taxon>
        <taxon>Embryophyta</taxon>
        <taxon>Tracheophyta</taxon>
        <taxon>Spermatophyta</taxon>
        <taxon>Magnoliopsida</taxon>
        <taxon>Liliopsida</taxon>
        <taxon>Poales</taxon>
        <taxon>Poaceae</taxon>
        <taxon>PACMAD clade</taxon>
        <taxon>Panicoideae</taxon>
        <taxon>Panicodae</taxon>
        <taxon>Paniceae</taxon>
        <taxon>Anthephorinae</taxon>
        <taxon>Digitaria</taxon>
    </lineage>
</organism>
<dbReference type="Pfam" id="PF00092">
    <property type="entry name" value="VWA"/>
    <property type="match status" value="1"/>
</dbReference>
<dbReference type="OrthoDB" id="687730at2759"/>
<evidence type="ECO:0000256" key="1">
    <source>
        <dbReference type="SAM" id="MobiDB-lite"/>
    </source>
</evidence>
<accession>A0A835AN91</accession>
<evidence type="ECO:0000259" key="2">
    <source>
        <dbReference type="PROSITE" id="PS50234"/>
    </source>
</evidence>
<dbReference type="PROSITE" id="PS50234">
    <property type="entry name" value="VWFA"/>
    <property type="match status" value="1"/>
</dbReference>
<proteinExistence type="predicted"/>
<dbReference type="Gene3D" id="3.40.50.410">
    <property type="entry name" value="von Willebrand factor, type A domain"/>
    <property type="match status" value="1"/>
</dbReference>
<gene>
    <name evidence="3" type="ORF">HU200_053918</name>
</gene>
<reference evidence="3" key="1">
    <citation type="submission" date="2020-07" db="EMBL/GenBank/DDBJ databases">
        <title>Genome sequence and genetic diversity analysis of an under-domesticated orphan crop, white fonio (Digitaria exilis).</title>
        <authorList>
            <person name="Bennetzen J.L."/>
            <person name="Chen S."/>
            <person name="Ma X."/>
            <person name="Wang X."/>
            <person name="Yssel A.E.J."/>
            <person name="Chaluvadi S.R."/>
            <person name="Johnson M."/>
            <person name="Gangashetty P."/>
            <person name="Hamidou F."/>
            <person name="Sanogo M.D."/>
            <person name="Zwaenepoel A."/>
            <person name="Wallace J."/>
            <person name="Van De Peer Y."/>
            <person name="Van Deynze A."/>
        </authorList>
    </citation>
    <scope>NUCLEOTIDE SEQUENCE</scope>
    <source>
        <tissue evidence="3">Leaves</tissue>
    </source>
</reference>
<name>A0A835AN91_9POAL</name>
<dbReference type="AlphaFoldDB" id="A0A835AN91"/>
<dbReference type="InterPro" id="IPR051266">
    <property type="entry name" value="CLCR"/>
</dbReference>
<evidence type="ECO:0000313" key="4">
    <source>
        <dbReference type="Proteomes" id="UP000636709"/>
    </source>
</evidence>
<dbReference type="SMART" id="SM00327">
    <property type="entry name" value="VWA"/>
    <property type="match status" value="1"/>
</dbReference>
<feature type="region of interest" description="Disordered" evidence="1">
    <location>
        <begin position="386"/>
        <end position="407"/>
    </location>
</feature>
<feature type="domain" description="VWFA" evidence="2">
    <location>
        <begin position="37"/>
        <end position="203"/>
    </location>
</feature>
<protein>
    <recommendedName>
        <fullName evidence="2">VWFA domain-containing protein</fullName>
    </recommendedName>
</protein>
<dbReference type="Proteomes" id="UP000636709">
    <property type="component" value="Unassembled WGS sequence"/>
</dbReference>
<dbReference type="PANTHER" id="PTHR10579">
    <property type="entry name" value="CALCIUM-ACTIVATED CHLORIDE CHANNEL REGULATOR"/>
    <property type="match status" value="1"/>
</dbReference>
<dbReference type="InterPro" id="IPR002035">
    <property type="entry name" value="VWF_A"/>
</dbReference>
<keyword evidence="4" id="KW-1185">Reference proteome</keyword>
<dbReference type="PANTHER" id="PTHR10579:SF125">
    <property type="entry name" value="VWFA DOMAIN-CONTAINING PROTEIN"/>
    <property type="match status" value="1"/>
</dbReference>
<evidence type="ECO:0000313" key="3">
    <source>
        <dbReference type="EMBL" id="KAF8665839.1"/>
    </source>
</evidence>
<dbReference type="SUPFAM" id="SSF53300">
    <property type="entry name" value="vWA-like"/>
    <property type="match status" value="1"/>
</dbReference>
<dbReference type="EMBL" id="JACEFO010002324">
    <property type="protein sequence ID" value="KAF8665839.1"/>
    <property type="molecule type" value="Genomic_DNA"/>
</dbReference>
<comment type="caution">
    <text evidence="3">The sequence shown here is derived from an EMBL/GenBank/DDBJ whole genome shotgun (WGS) entry which is preliminary data.</text>
</comment>
<sequence length="407" mass="44572">MEPVRYSKDEAALTADTLTVEVEMKAESSSAVWEGLDLVAVLDVSGRVYRKKMEYMKEAMMLVMRKLSPVDRLSIVTFSDVATRLCPLRCMTPGAQDDLVALVNGLESSGSTNIRAGLETGLTVIADRVNTKGRVPKIFLFSDGHQTSGDARQVDPGRALVIYTFGLGRGTDHRLMIDVTEKSPFGAYSSANRWSISQLLGRLLTAVAHDVVLTITPHTPEDEDHHDVDTIVAVVASGTNFRQATDAATGVINIFFGSLSAGEERRVVVNFTLKDSLCRPEMKYWASLAEVSSAFTIKGSTVITGSQSIQILRTRTASPQLGRRQLEAVIDRRRPDHDIEQVAVRADGKDGDNEALDDGQLLLNRLHAELLRLTETVVHVGSDSYLEQAKNSGKAPPRRRAPPTMRI</sequence>
<dbReference type="InterPro" id="IPR036465">
    <property type="entry name" value="vWFA_dom_sf"/>
</dbReference>